<dbReference type="FunFam" id="4.10.240.10:FF:000003">
    <property type="entry name" value="C6 transcription factor (Leu3)"/>
    <property type="match status" value="1"/>
</dbReference>
<comment type="subcellular location">
    <subcellularLocation>
        <location evidence="1">Nucleus</location>
    </subcellularLocation>
</comment>
<evidence type="ECO:0000256" key="2">
    <source>
        <dbReference type="ARBA" id="ARBA00022723"/>
    </source>
</evidence>
<dbReference type="InterPro" id="IPR036864">
    <property type="entry name" value="Zn2-C6_fun-type_DNA-bd_sf"/>
</dbReference>
<keyword evidence="3" id="KW-0862">Zinc</keyword>
<comment type="caution">
    <text evidence="10">The sequence shown here is derived from an EMBL/GenBank/DDBJ whole genome shotgun (WGS) entry which is preliminary data.</text>
</comment>
<dbReference type="AlphaFoldDB" id="A0A7D8UU48"/>
<dbReference type="GO" id="GO:0001216">
    <property type="term" value="F:DNA-binding transcription activator activity"/>
    <property type="evidence" value="ECO:0007669"/>
    <property type="project" value="UniProtKB-ARBA"/>
</dbReference>
<dbReference type="PROSITE" id="PS00463">
    <property type="entry name" value="ZN2_CY6_FUNGAL_1"/>
    <property type="match status" value="1"/>
</dbReference>
<dbReference type="CDD" id="cd12148">
    <property type="entry name" value="fungal_TF_MHR"/>
    <property type="match status" value="1"/>
</dbReference>
<keyword evidence="5" id="KW-0238">DNA-binding</keyword>
<dbReference type="GO" id="GO:0005634">
    <property type="term" value="C:nucleus"/>
    <property type="evidence" value="ECO:0007669"/>
    <property type="project" value="UniProtKB-SubCell"/>
</dbReference>
<keyword evidence="2" id="KW-0479">Metal-binding</keyword>
<evidence type="ECO:0000256" key="5">
    <source>
        <dbReference type="ARBA" id="ARBA00023125"/>
    </source>
</evidence>
<name>A0A7D8UU48_9HELO</name>
<evidence type="ECO:0000256" key="7">
    <source>
        <dbReference type="ARBA" id="ARBA00023242"/>
    </source>
</evidence>
<evidence type="ECO:0000256" key="8">
    <source>
        <dbReference type="SAM" id="MobiDB-lite"/>
    </source>
</evidence>
<evidence type="ECO:0000259" key="9">
    <source>
        <dbReference type="PROSITE" id="PS50048"/>
    </source>
</evidence>
<keyword evidence="6" id="KW-0804">Transcription</keyword>
<dbReference type="GO" id="GO:0000981">
    <property type="term" value="F:DNA-binding transcription factor activity, RNA polymerase II-specific"/>
    <property type="evidence" value="ECO:0007669"/>
    <property type="project" value="InterPro"/>
</dbReference>
<keyword evidence="4" id="KW-0805">Transcription regulation</keyword>
<proteinExistence type="predicted"/>
<dbReference type="PANTHER" id="PTHR31845:SF39">
    <property type="entry name" value="TRANSCRIPTION FACTOR PBCR-RELATED"/>
    <property type="match status" value="1"/>
</dbReference>
<evidence type="ECO:0000256" key="1">
    <source>
        <dbReference type="ARBA" id="ARBA00004123"/>
    </source>
</evidence>
<dbReference type="Pfam" id="PF00172">
    <property type="entry name" value="Zn_clus"/>
    <property type="match status" value="1"/>
</dbReference>
<feature type="compositionally biased region" description="Polar residues" evidence="8">
    <location>
        <begin position="206"/>
        <end position="216"/>
    </location>
</feature>
<sequence>MASASASSNSNPIDPRLRDTAASAGAFAQRVANNLPPPIAAHPPPPSRSAATGPPHQQYPAAFQPSPRPISYLPQTPQSGENAASDHDGGLDDPKRSRACEACRGLKVRCELDPNNPQGDCKRCAKAGRTCIITVPSRKRQKKTDSRVAELEKKIDALTESLKAKSARNSQAEENQESYAQARSNPYQQVTNGSYNAPFASRPEARTNSNEWSSYSKAPEFETRKSSAPPMVMAGQKRKHADSRDFPNSPAPTPRAPVDGGKQEYAASELGGATMPVKKAETHEYADVVDRGLLTSEMANVMFVCYVERMAPHMPAVIFPEGTTSAEVRKTKPTLFLAILASSSGMNYPGLQRTLTKEIMNIYAERIIVNGEKTIELIQALHVSTLWYWPPEHFEELKFYQLIHIAAVMAIDVGMGKKSKANKGKFAGGLWRDHPWRRTPYPDPESPEARRSWMVCYFLCCNASMGLRRPNLIRWAPFMDNCLEFFETSPDALASDKLLCDWVRNQHIAEEVGAQFAMDDPTAVVSITDSKVQFALKGFERDLEKWHSLVPDEARSPPLQIAHHVVNLYMHEVALHVDHNVDEFKPPFTEEVFRGSEDHATDVLTAVQISALSSCLTAIDGIFESFFRFDVETIRCLPIFNFIRVAYAVVVLIKMYFAATTPNSELGKVIDKDNMKVEQYLDNLVEIFRAAAADEKSRPAAKFFMVLIMLKTWFHRQREGKVAHLSSPPRSTSTLLTETAIETPGDTISRQKGKGTQNNGQQSFSPANTPLQLLSEVATGNSRAQTDNVSQYPGGANEWQQPGQGFDMSQFSMAQSYMPMPANFDPGFGMDMGYTMGDNFEQAIGMSLGVGDFGYDDAFLGQLMDSANGAGFDGFSG</sequence>
<dbReference type="PROSITE" id="PS50048">
    <property type="entry name" value="ZN2_CY6_FUNGAL_2"/>
    <property type="match status" value="1"/>
</dbReference>
<keyword evidence="7" id="KW-0539">Nucleus</keyword>
<evidence type="ECO:0000313" key="10">
    <source>
        <dbReference type="EMBL" id="TVY58132.1"/>
    </source>
</evidence>
<dbReference type="EMBL" id="QGMG01000056">
    <property type="protein sequence ID" value="TVY58132.1"/>
    <property type="molecule type" value="Genomic_DNA"/>
</dbReference>
<keyword evidence="11" id="KW-1185">Reference proteome</keyword>
<feature type="region of interest" description="Disordered" evidence="8">
    <location>
        <begin position="1"/>
        <end position="97"/>
    </location>
</feature>
<gene>
    <name evidence="10" type="primary">WAR1_2</name>
    <name evidence="10" type="ORF">LCER1_G001910</name>
</gene>
<evidence type="ECO:0000313" key="11">
    <source>
        <dbReference type="Proteomes" id="UP000481288"/>
    </source>
</evidence>
<evidence type="ECO:0000256" key="4">
    <source>
        <dbReference type="ARBA" id="ARBA00023015"/>
    </source>
</evidence>
<dbReference type="InterPro" id="IPR051089">
    <property type="entry name" value="prtT"/>
</dbReference>
<feature type="region of interest" description="Disordered" evidence="8">
    <location>
        <begin position="162"/>
        <end position="260"/>
    </location>
</feature>
<feature type="region of interest" description="Disordered" evidence="8">
    <location>
        <begin position="743"/>
        <end position="767"/>
    </location>
</feature>
<organism evidence="10 11">
    <name type="scientific">Lachnellula cervina</name>
    <dbReference type="NCBI Taxonomy" id="1316786"/>
    <lineage>
        <taxon>Eukaryota</taxon>
        <taxon>Fungi</taxon>
        <taxon>Dikarya</taxon>
        <taxon>Ascomycota</taxon>
        <taxon>Pezizomycotina</taxon>
        <taxon>Leotiomycetes</taxon>
        <taxon>Helotiales</taxon>
        <taxon>Lachnaceae</taxon>
        <taxon>Lachnellula</taxon>
    </lineage>
</organism>
<dbReference type="GO" id="GO:0008270">
    <property type="term" value="F:zinc ion binding"/>
    <property type="evidence" value="ECO:0007669"/>
    <property type="project" value="InterPro"/>
</dbReference>
<dbReference type="Proteomes" id="UP000481288">
    <property type="component" value="Unassembled WGS sequence"/>
</dbReference>
<dbReference type="SMART" id="SM00066">
    <property type="entry name" value="GAL4"/>
    <property type="match status" value="1"/>
</dbReference>
<protein>
    <submittedName>
        <fullName evidence="10">Transcriptional regulator WAR1</fullName>
    </submittedName>
</protein>
<feature type="compositionally biased region" description="Polar residues" evidence="8">
    <location>
        <begin position="167"/>
        <end position="195"/>
    </location>
</feature>
<feature type="domain" description="Zn(2)-C6 fungal-type" evidence="9">
    <location>
        <begin position="99"/>
        <end position="133"/>
    </location>
</feature>
<dbReference type="PANTHER" id="PTHR31845">
    <property type="entry name" value="FINGER DOMAIN PROTEIN, PUTATIVE-RELATED"/>
    <property type="match status" value="1"/>
</dbReference>
<accession>A0A7D8UU48</accession>
<evidence type="ECO:0000256" key="3">
    <source>
        <dbReference type="ARBA" id="ARBA00022833"/>
    </source>
</evidence>
<feature type="compositionally biased region" description="Basic and acidic residues" evidence="8">
    <location>
        <begin position="84"/>
        <end position="97"/>
    </location>
</feature>
<dbReference type="OrthoDB" id="8062037at2759"/>
<dbReference type="SUPFAM" id="SSF57701">
    <property type="entry name" value="Zn2/Cys6 DNA-binding domain"/>
    <property type="match status" value="1"/>
</dbReference>
<feature type="compositionally biased region" description="Low complexity" evidence="8">
    <location>
        <begin position="1"/>
        <end position="11"/>
    </location>
</feature>
<dbReference type="GO" id="GO:0000976">
    <property type="term" value="F:transcription cis-regulatory region binding"/>
    <property type="evidence" value="ECO:0007669"/>
    <property type="project" value="TreeGrafter"/>
</dbReference>
<feature type="compositionally biased region" description="Polar residues" evidence="8">
    <location>
        <begin position="73"/>
        <end position="82"/>
    </location>
</feature>
<dbReference type="Gene3D" id="4.10.240.10">
    <property type="entry name" value="Zn(2)-C6 fungal-type DNA-binding domain"/>
    <property type="match status" value="1"/>
</dbReference>
<evidence type="ECO:0000256" key="6">
    <source>
        <dbReference type="ARBA" id="ARBA00023163"/>
    </source>
</evidence>
<dbReference type="CDD" id="cd00067">
    <property type="entry name" value="GAL4"/>
    <property type="match status" value="1"/>
</dbReference>
<reference evidence="10 11" key="1">
    <citation type="submission" date="2018-05" db="EMBL/GenBank/DDBJ databases">
        <title>Whole genome sequencing for identification of molecular markers to develop diagnostic detection tools for the regulated plant pathogen Lachnellula willkommii.</title>
        <authorList>
            <person name="Giroux E."/>
            <person name="Bilodeau G."/>
        </authorList>
    </citation>
    <scope>NUCLEOTIDE SEQUENCE [LARGE SCALE GENOMIC DNA]</scope>
    <source>
        <strain evidence="10 11">CBS 625.97</strain>
    </source>
</reference>
<feature type="compositionally biased region" description="Pro residues" evidence="8">
    <location>
        <begin position="35"/>
        <end position="47"/>
    </location>
</feature>
<dbReference type="InterPro" id="IPR001138">
    <property type="entry name" value="Zn2Cys6_DnaBD"/>
</dbReference>